<feature type="non-terminal residue" evidence="2">
    <location>
        <position position="170"/>
    </location>
</feature>
<protein>
    <submittedName>
        <fullName evidence="2">Uncharacterized protein</fullName>
    </submittedName>
</protein>
<dbReference type="AlphaFoldDB" id="A0AAD8EA56"/>
<evidence type="ECO:0000313" key="3">
    <source>
        <dbReference type="Proteomes" id="UP001233999"/>
    </source>
</evidence>
<name>A0AAD8EA56_DIPPU</name>
<feature type="non-terminal residue" evidence="2">
    <location>
        <position position="1"/>
    </location>
</feature>
<feature type="region of interest" description="Disordered" evidence="1">
    <location>
        <begin position="19"/>
        <end position="38"/>
    </location>
</feature>
<organism evidence="2 3">
    <name type="scientific">Diploptera punctata</name>
    <name type="common">Pacific beetle cockroach</name>
    <dbReference type="NCBI Taxonomy" id="6984"/>
    <lineage>
        <taxon>Eukaryota</taxon>
        <taxon>Metazoa</taxon>
        <taxon>Ecdysozoa</taxon>
        <taxon>Arthropoda</taxon>
        <taxon>Hexapoda</taxon>
        <taxon>Insecta</taxon>
        <taxon>Pterygota</taxon>
        <taxon>Neoptera</taxon>
        <taxon>Polyneoptera</taxon>
        <taxon>Dictyoptera</taxon>
        <taxon>Blattodea</taxon>
        <taxon>Blaberoidea</taxon>
        <taxon>Blaberidae</taxon>
        <taxon>Diplopterinae</taxon>
        <taxon>Diploptera</taxon>
    </lineage>
</organism>
<reference evidence="2" key="2">
    <citation type="submission" date="2023-05" db="EMBL/GenBank/DDBJ databases">
        <authorList>
            <person name="Fouks B."/>
        </authorList>
    </citation>
    <scope>NUCLEOTIDE SEQUENCE</scope>
    <source>
        <strain evidence="2">Stay&amp;Tobe</strain>
        <tissue evidence="2">Testes</tissue>
    </source>
</reference>
<accession>A0AAD8EA56</accession>
<proteinExistence type="predicted"/>
<feature type="compositionally biased region" description="Basic and acidic residues" evidence="1">
    <location>
        <begin position="103"/>
        <end position="113"/>
    </location>
</feature>
<gene>
    <name evidence="2" type="ORF">L9F63_003094</name>
</gene>
<dbReference type="Proteomes" id="UP001233999">
    <property type="component" value="Unassembled WGS sequence"/>
</dbReference>
<reference evidence="2" key="1">
    <citation type="journal article" date="2023" name="IScience">
        <title>Live-bearing cockroach genome reveals convergent evolutionary mechanisms linked to viviparity in insects and beyond.</title>
        <authorList>
            <person name="Fouks B."/>
            <person name="Harrison M.C."/>
            <person name="Mikhailova A.A."/>
            <person name="Marchal E."/>
            <person name="English S."/>
            <person name="Carruthers M."/>
            <person name="Jennings E.C."/>
            <person name="Chiamaka E.L."/>
            <person name="Frigard R.A."/>
            <person name="Pippel M."/>
            <person name="Attardo G.M."/>
            <person name="Benoit J.B."/>
            <person name="Bornberg-Bauer E."/>
            <person name="Tobe S.S."/>
        </authorList>
    </citation>
    <scope>NUCLEOTIDE SEQUENCE</scope>
    <source>
        <strain evidence="2">Stay&amp;Tobe</strain>
    </source>
</reference>
<sequence length="170" mass="19343">PCYTEKISISRAMQNLRHNKQQCPSKHGSANEPPYRTDTVDSLKRNEEYADMHFIDEHSIASRCKEDTSNTSFNRTIFTMNHVSRVNIMVYQGSHPQKSIHAGTDEQENRHENNGSGFIAENSGSPVIGSNLSSDCCRLPCFNPQHSLVFFHIPFQQALLSRCLCVHYRS</sequence>
<comment type="caution">
    <text evidence="2">The sequence shown here is derived from an EMBL/GenBank/DDBJ whole genome shotgun (WGS) entry which is preliminary data.</text>
</comment>
<evidence type="ECO:0000256" key="1">
    <source>
        <dbReference type="SAM" id="MobiDB-lite"/>
    </source>
</evidence>
<evidence type="ECO:0000313" key="2">
    <source>
        <dbReference type="EMBL" id="KAJ9582536.1"/>
    </source>
</evidence>
<keyword evidence="3" id="KW-1185">Reference proteome</keyword>
<feature type="region of interest" description="Disordered" evidence="1">
    <location>
        <begin position="98"/>
        <end position="122"/>
    </location>
</feature>
<dbReference type="EMBL" id="JASPKZ010007795">
    <property type="protein sequence ID" value="KAJ9582536.1"/>
    <property type="molecule type" value="Genomic_DNA"/>
</dbReference>